<organism evidence="1 2">
    <name type="scientific">Thermomicrobium roseum (strain ATCC 27502 / DSM 5159 / P-2)</name>
    <dbReference type="NCBI Taxonomy" id="309801"/>
    <lineage>
        <taxon>Bacteria</taxon>
        <taxon>Pseudomonadati</taxon>
        <taxon>Thermomicrobiota</taxon>
        <taxon>Thermomicrobia</taxon>
        <taxon>Thermomicrobiales</taxon>
        <taxon>Thermomicrobiaceae</taxon>
        <taxon>Thermomicrobium</taxon>
    </lineage>
</organism>
<evidence type="ECO:0000313" key="2">
    <source>
        <dbReference type="Proteomes" id="UP000000447"/>
    </source>
</evidence>
<accession>B9L1A7</accession>
<dbReference type="Proteomes" id="UP000000447">
    <property type="component" value="Chromosome"/>
</dbReference>
<proteinExistence type="predicted"/>
<reference evidence="1 2" key="1">
    <citation type="journal article" date="2009" name="PLoS ONE">
        <title>Complete genome sequence of the aerobic CO-oxidizing thermophile Thermomicrobium roseum.</title>
        <authorList>
            <person name="Wu D."/>
            <person name="Raymond J."/>
            <person name="Wu M."/>
            <person name="Chatterji S."/>
            <person name="Ren Q."/>
            <person name="Graham J.E."/>
            <person name="Bryant D.A."/>
            <person name="Robb F."/>
            <person name="Colman A."/>
            <person name="Tallon L.J."/>
            <person name="Badger J.H."/>
            <person name="Madupu R."/>
            <person name="Ward N.L."/>
            <person name="Eisen J.A."/>
        </authorList>
    </citation>
    <scope>NUCLEOTIDE SEQUENCE [LARGE SCALE GENOMIC DNA]</scope>
    <source>
        <strain evidence="2">ATCC 27502 / DSM 5159 / P-2</strain>
    </source>
</reference>
<evidence type="ECO:0000313" key="1">
    <source>
        <dbReference type="EMBL" id="ACM05143.1"/>
    </source>
</evidence>
<protein>
    <submittedName>
        <fullName evidence="1">Uncharacterized protein</fullName>
    </submittedName>
</protein>
<sequence>MIRAFSTVLGAALKRARTMTRRCVQLSSSDELSGDCAGRG</sequence>
<dbReference type="AlphaFoldDB" id="B9L1A7"/>
<gene>
    <name evidence="1" type="ordered locus">trd_0008</name>
</gene>
<dbReference type="EMBL" id="CP001275">
    <property type="protein sequence ID" value="ACM05143.1"/>
    <property type="molecule type" value="Genomic_DNA"/>
</dbReference>
<keyword evidence="2" id="KW-1185">Reference proteome</keyword>
<dbReference type="KEGG" id="tro:trd_0008"/>
<dbReference type="HOGENOM" id="CLU_3297866_0_0_0"/>
<name>B9L1A7_THERP</name>